<dbReference type="AlphaFoldDB" id="A0A7W2AB40"/>
<dbReference type="SMART" id="SM00421">
    <property type="entry name" value="HTH_LUXR"/>
    <property type="match status" value="1"/>
</dbReference>
<dbReference type="CDD" id="cd06170">
    <property type="entry name" value="LuxR_C_like"/>
    <property type="match status" value="1"/>
</dbReference>
<keyword evidence="2" id="KW-0238">DNA-binding</keyword>
<name>A0A7W2AB40_9GAMM</name>
<dbReference type="CDD" id="cd00130">
    <property type="entry name" value="PAS"/>
    <property type="match status" value="1"/>
</dbReference>
<evidence type="ECO:0000256" key="3">
    <source>
        <dbReference type="ARBA" id="ARBA00023163"/>
    </source>
</evidence>
<dbReference type="RefSeq" id="WP_181737763.1">
    <property type="nucleotide sequence ID" value="NZ_JACEMT010000038.1"/>
</dbReference>
<evidence type="ECO:0000256" key="1">
    <source>
        <dbReference type="ARBA" id="ARBA00023015"/>
    </source>
</evidence>
<dbReference type="EMBL" id="JACEMT010000038">
    <property type="protein sequence ID" value="MBA4501675.1"/>
    <property type="molecule type" value="Genomic_DNA"/>
</dbReference>
<evidence type="ECO:0000313" key="7">
    <source>
        <dbReference type="Proteomes" id="UP000538931"/>
    </source>
</evidence>
<dbReference type="SMART" id="SM00091">
    <property type="entry name" value="PAS"/>
    <property type="match status" value="1"/>
</dbReference>
<dbReference type="PROSITE" id="PS50043">
    <property type="entry name" value="HTH_LUXR_2"/>
    <property type="match status" value="1"/>
</dbReference>
<dbReference type="PRINTS" id="PR00038">
    <property type="entry name" value="HTHLUXR"/>
</dbReference>
<evidence type="ECO:0000313" key="6">
    <source>
        <dbReference type="EMBL" id="MBA4501675.1"/>
    </source>
</evidence>
<keyword evidence="7" id="KW-1185">Reference proteome</keyword>
<dbReference type="Gene3D" id="3.30.450.20">
    <property type="entry name" value="PAS domain"/>
    <property type="match status" value="1"/>
</dbReference>
<dbReference type="InterPro" id="IPR000014">
    <property type="entry name" value="PAS"/>
</dbReference>
<dbReference type="Proteomes" id="UP000538931">
    <property type="component" value="Unassembled WGS sequence"/>
</dbReference>
<dbReference type="PANTHER" id="PTHR44688:SF16">
    <property type="entry name" value="DNA-BINDING TRANSCRIPTIONAL ACTIVATOR DEVR_DOSR"/>
    <property type="match status" value="1"/>
</dbReference>
<dbReference type="GO" id="GO:0003677">
    <property type="term" value="F:DNA binding"/>
    <property type="evidence" value="ECO:0007669"/>
    <property type="project" value="UniProtKB-KW"/>
</dbReference>
<dbReference type="InterPro" id="IPR000792">
    <property type="entry name" value="Tscrpt_reg_LuxR_C"/>
</dbReference>
<gene>
    <name evidence="6" type="ORF">H1S06_04785</name>
</gene>
<dbReference type="PANTHER" id="PTHR44688">
    <property type="entry name" value="DNA-BINDING TRANSCRIPTIONAL ACTIVATOR DEVR_DOSR"/>
    <property type="match status" value="1"/>
</dbReference>
<reference evidence="6 7" key="1">
    <citation type="submission" date="2020-07" db="EMBL/GenBank/DDBJ databases">
        <title>Bacterium isolated from marien macroalgae.</title>
        <authorList>
            <person name="Zhu K."/>
            <person name="Lu D."/>
            <person name="Du Z."/>
        </authorList>
    </citation>
    <scope>NUCLEOTIDE SEQUENCE [LARGE SCALE GENOMIC DNA]</scope>
    <source>
        <strain evidence="6 7">3-1745</strain>
    </source>
</reference>
<dbReference type="Pfam" id="PF00196">
    <property type="entry name" value="GerE"/>
    <property type="match status" value="1"/>
</dbReference>
<dbReference type="NCBIfam" id="TIGR00229">
    <property type="entry name" value="sensory_box"/>
    <property type="match status" value="1"/>
</dbReference>
<dbReference type="GO" id="GO:0006355">
    <property type="term" value="P:regulation of DNA-templated transcription"/>
    <property type="evidence" value="ECO:0007669"/>
    <property type="project" value="InterPro"/>
</dbReference>
<dbReference type="InterPro" id="IPR016032">
    <property type="entry name" value="Sig_transdc_resp-reg_C-effctor"/>
</dbReference>
<evidence type="ECO:0000259" key="4">
    <source>
        <dbReference type="PROSITE" id="PS50043"/>
    </source>
</evidence>
<proteinExistence type="predicted"/>
<comment type="caution">
    <text evidence="6">The sequence shown here is derived from an EMBL/GenBank/DDBJ whole genome shotgun (WGS) entry which is preliminary data.</text>
</comment>
<dbReference type="Pfam" id="PF13426">
    <property type="entry name" value="PAS_9"/>
    <property type="match status" value="1"/>
</dbReference>
<keyword evidence="3" id="KW-0804">Transcription</keyword>
<accession>A0A7W2AB40</accession>
<dbReference type="SUPFAM" id="SSF46894">
    <property type="entry name" value="C-terminal effector domain of the bipartite response regulators"/>
    <property type="match status" value="1"/>
</dbReference>
<dbReference type="Gene3D" id="1.10.10.10">
    <property type="entry name" value="Winged helix-like DNA-binding domain superfamily/Winged helix DNA-binding domain"/>
    <property type="match status" value="1"/>
</dbReference>
<dbReference type="PROSITE" id="PS50112">
    <property type="entry name" value="PAS"/>
    <property type="match status" value="1"/>
</dbReference>
<dbReference type="InterPro" id="IPR035965">
    <property type="entry name" value="PAS-like_dom_sf"/>
</dbReference>
<evidence type="ECO:0000256" key="2">
    <source>
        <dbReference type="ARBA" id="ARBA00023125"/>
    </source>
</evidence>
<dbReference type="SUPFAM" id="SSF55785">
    <property type="entry name" value="PYP-like sensor domain (PAS domain)"/>
    <property type="match status" value="1"/>
</dbReference>
<evidence type="ECO:0000259" key="5">
    <source>
        <dbReference type="PROSITE" id="PS50112"/>
    </source>
</evidence>
<feature type="domain" description="PAS" evidence="5">
    <location>
        <begin position="34"/>
        <end position="78"/>
    </location>
</feature>
<dbReference type="InterPro" id="IPR036388">
    <property type="entry name" value="WH-like_DNA-bd_sf"/>
</dbReference>
<protein>
    <submittedName>
        <fullName evidence="6">PAS domain S-box protein</fullName>
    </submittedName>
</protein>
<feature type="domain" description="HTH luxR-type" evidence="4">
    <location>
        <begin position="122"/>
        <end position="187"/>
    </location>
</feature>
<sequence length="188" mass="21685">MSSLPLSDNILSVAFEHAPCAIVVTRHRQVEACNQAFCKLFGYPENELVGQLMLKMYPSYEDYELIGKLRYQELLKEHHCIDERFMRCKNGEMFWCKTQGKTLTPAAPFDLAIWTFTRINIRPDQEGNLSIREREISGYIANGYTCKEIAKRLDISHRTVEAHRAKIMKKLGCRNTAELVSKIIQVQA</sequence>
<organism evidence="6 7">
    <name type="scientific">Marinobacterium marinum</name>
    <dbReference type="NCBI Taxonomy" id="2756129"/>
    <lineage>
        <taxon>Bacteria</taxon>
        <taxon>Pseudomonadati</taxon>
        <taxon>Pseudomonadota</taxon>
        <taxon>Gammaproteobacteria</taxon>
        <taxon>Oceanospirillales</taxon>
        <taxon>Oceanospirillaceae</taxon>
        <taxon>Marinobacterium</taxon>
    </lineage>
</organism>
<keyword evidence="1" id="KW-0805">Transcription regulation</keyword>